<keyword evidence="8" id="KW-1185">Reference proteome</keyword>
<evidence type="ECO:0000259" key="6">
    <source>
        <dbReference type="Pfam" id="PF00535"/>
    </source>
</evidence>
<proteinExistence type="inferred from homology"/>
<dbReference type="Pfam" id="PF00535">
    <property type="entry name" value="Glycos_transf_2"/>
    <property type="match status" value="1"/>
</dbReference>
<feature type="transmembrane region" description="Helical" evidence="5">
    <location>
        <begin position="247"/>
        <end position="266"/>
    </location>
</feature>
<dbReference type="CDD" id="cd04186">
    <property type="entry name" value="GT_2_like_c"/>
    <property type="match status" value="1"/>
</dbReference>
<dbReference type="KEGG" id="blau:DQQ01_13160"/>
<sequence>MCEVSVIIPNFNGKKYLTDCLHALENQDWENFEVILVDNGSEDGSVQYVRECFPKVRLIELKENAGFCTAVNTGIKVSRGNYVLLLNNDTIAEKSFVRSLVKGIRKHPGAFSCQAKMIQMHDREKMDDAGNYYCAFGWAFADGKGKAQEYYSTERKIFSACAGAAIYRKKIFDKIGLFDQEHFAYLEDLDIGYRAKLYGYENWYCPKAVVYHVGSGTSGSRYNLFKVRYSSRNNIYMIYKNMPFLQIIWNFPLLLLGFGCKALFFAKKGFGREYLAGIKNGITISRKNREKKVKDIGVGTYLKVQWELYCNIIRFLRK</sequence>
<keyword evidence="5" id="KW-0812">Transmembrane</keyword>
<comment type="similarity">
    <text evidence="2">Belongs to the glycosyltransferase 2 family.</text>
</comment>
<dbReference type="Gene3D" id="3.90.550.10">
    <property type="entry name" value="Spore Coat Polysaccharide Biosynthesis Protein SpsA, Chain A"/>
    <property type="match status" value="1"/>
</dbReference>
<reference evidence="8" key="1">
    <citation type="submission" date="2018-06" db="EMBL/GenBank/DDBJ databases">
        <title>Description of Blautia argi sp. nov., a new anaerobic isolated from dog feces.</title>
        <authorList>
            <person name="Chang Y.-H."/>
            <person name="Paek J."/>
            <person name="Shin Y."/>
        </authorList>
    </citation>
    <scope>NUCLEOTIDE SEQUENCE [LARGE SCALE GENOMIC DNA]</scope>
    <source>
        <strain evidence="8">KCTC 15426</strain>
    </source>
</reference>
<dbReference type="RefSeq" id="WP_111920393.1">
    <property type="nucleotide sequence ID" value="NZ_CAUWHR010000017.1"/>
</dbReference>
<dbReference type="EMBL" id="CP030280">
    <property type="protein sequence ID" value="AWY98932.1"/>
    <property type="molecule type" value="Genomic_DNA"/>
</dbReference>
<evidence type="ECO:0000256" key="1">
    <source>
        <dbReference type="ARBA" id="ARBA00004776"/>
    </source>
</evidence>
<comment type="pathway">
    <text evidence="1">Cell wall biogenesis; cell wall polysaccharide biosynthesis.</text>
</comment>
<keyword evidence="4 7" id="KW-0808">Transferase</keyword>
<dbReference type="Proteomes" id="UP000250003">
    <property type="component" value="Chromosome"/>
</dbReference>
<dbReference type="InterPro" id="IPR001173">
    <property type="entry name" value="Glyco_trans_2-like"/>
</dbReference>
<feature type="domain" description="Glycosyltransferase 2-like" evidence="6">
    <location>
        <begin position="5"/>
        <end position="176"/>
    </location>
</feature>
<evidence type="ECO:0000313" key="8">
    <source>
        <dbReference type="Proteomes" id="UP000250003"/>
    </source>
</evidence>
<keyword evidence="3" id="KW-0328">Glycosyltransferase</keyword>
<keyword evidence="5" id="KW-1133">Transmembrane helix</keyword>
<evidence type="ECO:0000256" key="3">
    <source>
        <dbReference type="ARBA" id="ARBA00022676"/>
    </source>
</evidence>
<gene>
    <name evidence="7" type="ORF">DQQ01_13160</name>
</gene>
<dbReference type="AlphaFoldDB" id="A0A2Z4UD31"/>
<dbReference type="SUPFAM" id="SSF53448">
    <property type="entry name" value="Nucleotide-diphospho-sugar transferases"/>
    <property type="match status" value="1"/>
</dbReference>
<evidence type="ECO:0000256" key="5">
    <source>
        <dbReference type="SAM" id="Phobius"/>
    </source>
</evidence>
<dbReference type="PANTHER" id="PTHR43179:SF12">
    <property type="entry name" value="GALACTOFURANOSYLTRANSFERASE GLFT2"/>
    <property type="match status" value="1"/>
</dbReference>
<dbReference type="PANTHER" id="PTHR43179">
    <property type="entry name" value="RHAMNOSYLTRANSFERASE WBBL"/>
    <property type="match status" value="1"/>
</dbReference>
<evidence type="ECO:0000256" key="2">
    <source>
        <dbReference type="ARBA" id="ARBA00006739"/>
    </source>
</evidence>
<protein>
    <submittedName>
        <fullName evidence="7">Glycosyltransferase family 2 protein</fullName>
    </submittedName>
</protein>
<keyword evidence="5" id="KW-0472">Membrane</keyword>
<evidence type="ECO:0000256" key="4">
    <source>
        <dbReference type="ARBA" id="ARBA00022679"/>
    </source>
</evidence>
<accession>A0A2Z4UD31</accession>
<organism evidence="7 8">
    <name type="scientific">Blautia argi</name>
    <dbReference type="NCBI Taxonomy" id="1912897"/>
    <lineage>
        <taxon>Bacteria</taxon>
        <taxon>Bacillati</taxon>
        <taxon>Bacillota</taxon>
        <taxon>Clostridia</taxon>
        <taxon>Lachnospirales</taxon>
        <taxon>Lachnospiraceae</taxon>
        <taxon>Blautia</taxon>
    </lineage>
</organism>
<dbReference type="GO" id="GO:0016757">
    <property type="term" value="F:glycosyltransferase activity"/>
    <property type="evidence" value="ECO:0007669"/>
    <property type="project" value="UniProtKB-KW"/>
</dbReference>
<dbReference type="OrthoDB" id="9771846at2"/>
<dbReference type="InterPro" id="IPR029044">
    <property type="entry name" value="Nucleotide-diphossugar_trans"/>
</dbReference>
<name>A0A2Z4UD31_9FIRM</name>
<evidence type="ECO:0000313" key="7">
    <source>
        <dbReference type="EMBL" id="AWY98932.1"/>
    </source>
</evidence>